<name>A0A8H6HE47_9AGAR</name>
<reference evidence="2 3" key="1">
    <citation type="submission" date="2020-07" db="EMBL/GenBank/DDBJ databases">
        <title>Comparative genomics of pyrophilous fungi reveals a link between fire events and developmental genes.</title>
        <authorList>
            <consortium name="DOE Joint Genome Institute"/>
            <person name="Steindorff A.S."/>
            <person name="Carver A."/>
            <person name="Calhoun S."/>
            <person name="Stillman K."/>
            <person name="Liu H."/>
            <person name="Lipzen A."/>
            <person name="Pangilinan J."/>
            <person name="Labutti K."/>
            <person name="Bruns T.D."/>
            <person name="Grigoriev I.V."/>
        </authorList>
    </citation>
    <scope>NUCLEOTIDE SEQUENCE [LARGE SCALE GENOMIC DNA]</scope>
    <source>
        <strain evidence="2 3">CBS 144469</strain>
    </source>
</reference>
<keyword evidence="1" id="KW-0472">Membrane</keyword>
<gene>
    <name evidence="2" type="ORF">DFP72DRAFT_50859</name>
</gene>
<proteinExistence type="predicted"/>
<dbReference type="EMBL" id="JACGCI010000106">
    <property type="protein sequence ID" value="KAF6745380.1"/>
    <property type="molecule type" value="Genomic_DNA"/>
</dbReference>
<accession>A0A8H6HE47</accession>
<feature type="transmembrane region" description="Helical" evidence="1">
    <location>
        <begin position="138"/>
        <end position="157"/>
    </location>
</feature>
<evidence type="ECO:0000313" key="3">
    <source>
        <dbReference type="Proteomes" id="UP000521943"/>
    </source>
</evidence>
<keyword evidence="1" id="KW-0812">Transmembrane</keyword>
<dbReference type="Proteomes" id="UP000521943">
    <property type="component" value="Unassembled WGS sequence"/>
</dbReference>
<keyword evidence="1" id="KW-1133">Transmembrane helix</keyword>
<dbReference type="AlphaFoldDB" id="A0A8H6HE47"/>
<sequence>MIIADTSCCSTCLSVRPLSIYLSSAVYDIERSQSPFFYTANCHSTVQRFEVLLPPLRCSLPLSSIAPSSAYIRIHTYILTLFFLSISLVRCFFTIWSVAPSARRLSTSLVFTLLLGKPLAPATCPPMLQYARPFVVTSYNPALSCTVLSCLALAFNLRPCMMTVLYVL</sequence>
<evidence type="ECO:0000256" key="1">
    <source>
        <dbReference type="SAM" id="Phobius"/>
    </source>
</evidence>
<evidence type="ECO:0000313" key="2">
    <source>
        <dbReference type="EMBL" id="KAF6745380.1"/>
    </source>
</evidence>
<keyword evidence="3" id="KW-1185">Reference proteome</keyword>
<organism evidence="2 3">
    <name type="scientific">Ephemerocybe angulata</name>
    <dbReference type="NCBI Taxonomy" id="980116"/>
    <lineage>
        <taxon>Eukaryota</taxon>
        <taxon>Fungi</taxon>
        <taxon>Dikarya</taxon>
        <taxon>Basidiomycota</taxon>
        <taxon>Agaricomycotina</taxon>
        <taxon>Agaricomycetes</taxon>
        <taxon>Agaricomycetidae</taxon>
        <taxon>Agaricales</taxon>
        <taxon>Agaricineae</taxon>
        <taxon>Psathyrellaceae</taxon>
        <taxon>Ephemerocybe</taxon>
    </lineage>
</organism>
<feature type="transmembrane region" description="Helical" evidence="1">
    <location>
        <begin position="77"/>
        <end position="99"/>
    </location>
</feature>
<protein>
    <submittedName>
        <fullName evidence="2">Uncharacterized protein</fullName>
    </submittedName>
</protein>
<comment type="caution">
    <text evidence="2">The sequence shown here is derived from an EMBL/GenBank/DDBJ whole genome shotgun (WGS) entry which is preliminary data.</text>
</comment>